<keyword evidence="4" id="KW-1003">Cell membrane</keyword>
<dbReference type="InterPro" id="IPR001734">
    <property type="entry name" value="Na/solute_symporter"/>
</dbReference>
<sequence>MGKCTLAQANFKKPPRGGVKAVVYTDVLQTMLMFVGVLVVVVMCCVDVGVVNIWTTAKEGGRLEVFNRFLQLGYKSFHTSHSPLNNNSRLLRDLEYSGTEPGLLPEARFSQHLAYCPKRHHMTTMLHRNK</sequence>
<dbReference type="PANTHER" id="PTHR42985:SF40">
    <property type="entry name" value="LD47995P-RELATED"/>
    <property type="match status" value="1"/>
</dbReference>
<dbReference type="Gene3D" id="1.20.1730.10">
    <property type="entry name" value="Sodium/glucose cotransporter"/>
    <property type="match status" value="1"/>
</dbReference>
<evidence type="ECO:0000256" key="9">
    <source>
        <dbReference type="ARBA" id="ARBA00023136"/>
    </source>
</evidence>
<reference evidence="13 14" key="1">
    <citation type="submission" date="2019-05" db="EMBL/GenBank/DDBJ databases">
        <title>Another draft genome of Portunus trituberculatus and its Hox gene families provides insights of decapod evolution.</title>
        <authorList>
            <person name="Jeong J.-H."/>
            <person name="Song I."/>
            <person name="Kim S."/>
            <person name="Choi T."/>
            <person name="Kim D."/>
            <person name="Ryu S."/>
            <person name="Kim W."/>
        </authorList>
    </citation>
    <scope>NUCLEOTIDE SEQUENCE [LARGE SCALE GENOMIC DNA]</scope>
    <source>
        <tissue evidence="13">Muscle</tissue>
    </source>
</reference>
<dbReference type="PANTHER" id="PTHR42985">
    <property type="entry name" value="SODIUM-COUPLED MONOCARBOXYLATE TRANSPORTER"/>
    <property type="match status" value="1"/>
</dbReference>
<keyword evidence="6 12" id="KW-1133">Transmembrane helix</keyword>
<dbReference type="AlphaFoldDB" id="A0A5B7CNC4"/>
<dbReference type="PROSITE" id="PS50283">
    <property type="entry name" value="NA_SOLUT_SYMP_3"/>
    <property type="match status" value="1"/>
</dbReference>
<keyword evidence="5 12" id="KW-0812">Transmembrane</keyword>
<name>A0A5B7CNC4_PORTR</name>
<proteinExistence type="inferred from homology"/>
<dbReference type="EMBL" id="VSRR010000089">
    <property type="protein sequence ID" value="MPC09856.1"/>
    <property type="molecule type" value="Genomic_DNA"/>
</dbReference>
<evidence type="ECO:0000256" key="4">
    <source>
        <dbReference type="ARBA" id="ARBA00022475"/>
    </source>
</evidence>
<keyword evidence="14" id="KW-1185">Reference proteome</keyword>
<comment type="similarity">
    <text evidence="2 11">Belongs to the sodium:solute symporter (SSF) (TC 2.A.21) family.</text>
</comment>
<keyword evidence="10" id="KW-0739">Sodium transport</keyword>
<keyword evidence="3" id="KW-0813">Transport</keyword>
<dbReference type="GO" id="GO:0005886">
    <property type="term" value="C:plasma membrane"/>
    <property type="evidence" value="ECO:0007669"/>
    <property type="project" value="UniProtKB-SubCell"/>
</dbReference>
<protein>
    <submittedName>
        <fullName evidence="13">Sodium-coupled monocarboxylate transporter 2</fullName>
    </submittedName>
</protein>
<evidence type="ECO:0000256" key="1">
    <source>
        <dbReference type="ARBA" id="ARBA00004651"/>
    </source>
</evidence>
<keyword evidence="7" id="KW-0915">Sodium</keyword>
<organism evidence="13 14">
    <name type="scientific">Portunus trituberculatus</name>
    <name type="common">Swimming crab</name>
    <name type="synonym">Neptunus trituberculatus</name>
    <dbReference type="NCBI Taxonomy" id="210409"/>
    <lineage>
        <taxon>Eukaryota</taxon>
        <taxon>Metazoa</taxon>
        <taxon>Ecdysozoa</taxon>
        <taxon>Arthropoda</taxon>
        <taxon>Crustacea</taxon>
        <taxon>Multicrustacea</taxon>
        <taxon>Malacostraca</taxon>
        <taxon>Eumalacostraca</taxon>
        <taxon>Eucarida</taxon>
        <taxon>Decapoda</taxon>
        <taxon>Pleocyemata</taxon>
        <taxon>Brachyura</taxon>
        <taxon>Eubrachyura</taxon>
        <taxon>Portunoidea</taxon>
        <taxon>Portunidae</taxon>
        <taxon>Portuninae</taxon>
        <taxon>Portunus</taxon>
    </lineage>
</organism>
<dbReference type="Proteomes" id="UP000324222">
    <property type="component" value="Unassembled WGS sequence"/>
</dbReference>
<evidence type="ECO:0000256" key="11">
    <source>
        <dbReference type="RuleBase" id="RU362091"/>
    </source>
</evidence>
<evidence type="ECO:0000256" key="2">
    <source>
        <dbReference type="ARBA" id="ARBA00006434"/>
    </source>
</evidence>
<evidence type="ECO:0000256" key="6">
    <source>
        <dbReference type="ARBA" id="ARBA00022989"/>
    </source>
</evidence>
<evidence type="ECO:0000256" key="8">
    <source>
        <dbReference type="ARBA" id="ARBA00023065"/>
    </source>
</evidence>
<comment type="subcellular location">
    <subcellularLocation>
        <location evidence="1">Cell membrane</location>
        <topology evidence="1">Multi-pass membrane protein</topology>
    </subcellularLocation>
</comment>
<evidence type="ECO:0000256" key="10">
    <source>
        <dbReference type="ARBA" id="ARBA00023201"/>
    </source>
</evidence>
<accession>A0A5B7CNC4</accession>
<comment type="caution">
    <text evidence="13">The sequence shown here is derived from an EMBL/GenBank/DDBJ whole genome shotgun (WGS) entry which is preliminary data.</text>
</comment>
<evidence type="ECO:0000313" key="13">
    <source>
        <dbReference type="EMBL" id="MPC09856.1"/>
    </source>
</evidence>
<dbReference type="InterPro" id="IPR038377">
    <property type="entry name" value="Na/Glc_symporter_sf"/>
</dbReference>
<dbReference type="Pfam" id="PF00474">
    <property type="entry name" value="SSF"/>
    <property type="match status" value="1"/>
</dbReference>
<evidence type="ECO:0000256" key="7">
    <source>
        <dbReference type="ARBA" id="ARBA00023053"/>
    </source>
</evidence>
<evidence type="ECO:0000256" key="12">
    <source>
        <dbReference type="SAM" id="Phobius"/>
    </source>
</evidence>
<dbReference type="InterPro" id="IPR051163">
    <property type="entry name" value="Sodium:Solute_Symporter_SSF"/>
</dbReference>
<gene>
    <name evidence="13" type="primary">slc5a12_2</name>
    <name evidence="13" type="ORF">E2C01_002474</name>
</gene>
<keyword evidence="8" id="KW-0406">Ion transport</keyword>
<dbReference type="GO" id="GO:0015293">
    <property type="term" value="F:symporter activity"/>
    <property type="evidence" value="ECO:0007669"/>
    <property type="project" value="TreeGrafter"/>
</dbReference>
<keyword evidence="9 12" id="KW-0472">Membrane</keyword>
<dbReference type="GO" id="GO:0006814">
    <property type="term" value="P:sodium ion transport"/>
    <property type="evidence" value="ECO:0007669"/>
    <property type="project" value="UniProtKB-KW"/>
</dbReference>
<evidence type="ECO:0000256" key="3">
    <source>
        <dbReference type="ARBA" id="ARBA00022448"/>
    </source>
</evidence>
<evidence type="ECO:0000313" key="14">
    <source>
        <dbReference type="Proteomes" id="UP000324222"/>
    </source>
</evidence>
<feature type="transmembrane region" description="Helical" evidence="12">
    <location>
        <begin position="31"/>
        <end position="54"/>
    </location>
</feature>
<evidence type="ECO:0000256" key="5">
    <source>
        <dbReference type="ARBA" id="ARBA00022692"/>
    </source>
</evidence>